<organism evidence="7 8">
    <name type="scientific">Vineibacter terrae</name>
    <dbReference type="NCBI Taxonomy" id="2586908"/>
    <lineage>
        <taxon>Bacteria</taxon>
        <taxon>Pseudomonadati</taxon>
        <taxon>Pseudomonadota</taxon>
        <taxon>Alphaproteobacteria</taxon>
        <taxon>Hyphomicrobiales</taxon>
        <taxon>Vineibacter</taxon>
    </lineage>
</organism>
<keyword evidence="2" id="KW-1003">Cell membrane</keyword>
<protein>
    <submittedName>
        <fullName evidence="7">Branched-chain amino acid ABC transporter permease</fullName>
    </submittedName>
</protein>
<evidence type="ECO:0000256" key="1">
    <source>
        <dbReference type="ARBA" id="ARBA00004651"/>
    </source>
</evidence>
<dbReference type="GO" id="GO:0005886">
    <property type="term" value="C:plasma membrane"/>
    <property type="evidence" value="ECO:0007669"/>
    <property type="project" value="UniProtKB-SubCell"/>
</dbReference>
<keyword evidence="5 6" id="KW-0472">Membrane</keyword>
<dbReference type="EMBL" id="VDUZ01000059">
    <property type="protein sequence ID" value="TXL70439.1"/>
    <property type="molecule type" value="Genomic_DNA"/>
</dbReference>
<dbReference type="RefSeq" id="WP_147851556.1">
    <property type="nucleotide sequence ID" value="NZ_VDUZ01000059.1"/>
</dbReference>
<keyword evidence="8" id="KW-1185">Reference proteome</keyword>
<dbReference type="OrthoDB" id="9804361at2"/>
<accession>A0A5C8PBK6</accession>
<evidence type="ECO:0000313" key="7">
    <source>
        <dbReference type="EMBL" id="TXL70439.1"/>
    </source>
</evidence>
<dbReference type="GO" id="GO:0015658">
    <property type="term" value="F:branched-chain amino acid transmembrane transporter activity"/>
    <property type="evidence" value="ECO:0007669"/>
    <property type="project" value="InterPro"/>
</dbReference>
<name>A0A5C8PBK6_9HYPH</name>
<dbReference type="Proteomes" id="UP000321638">
    <property type="component" value="Unassembled WGS sequence"/>
</dbReference>
<comment type="subcellular location">
    <subcellularLocation>
        <location evidence="1">Cell membrane</location>
        <topology evidence="1">Multi-pass membrane protein</topology>
    </subcellularLocation>
</comment>
<comment type="caution">
    <text evidence="7">The sequence shown here is derived from an EMBL/GenBank/DDBJ whole genome shotgun (WGS) entry which is preliminary data.</text>
</comment>
<feature type="transmembrane region" description="Helical" evidence="6">
    <location>
        <begin position="202"/>
        <end position="226"/>
    </location>
</feature>
<feature type="transmembrane region" description="Helical" evidence="6">
    <location>
        <begin position="270"/>
        <end position="290"/>
    </location>
</feature>
<evidence type="ECO:0000256" key="2">
    <source>
        <dbReference type="ARBA" id="ARBA00022475"/>
    </source>
</evidence>
<reference evidence="7 8" key="1">
    <citation type="submission" date="2019-06" db="EMBL/GenBank/DDBJ databases">
        <title>New taxonomy in bacterial strain CC-CFT640, isolated from vineyard.</title>
        <authorList>
            <person name="Lin S.-Y."/>
            <person name="Tsai C.-F."/>
            <person name="Young C.-C."/>
        </authorList>
    </citation>
    <scope>NUCLEOTIDE SEQUENCE [LARGE SCALE GENOMIC DNA]</scope>
    <source>
        <strain evidence="7 8">CC-CFT640</strain>
    </source>
</reference>
<evidence type="ECO:0000256" key="6">
    <source>
        <dbReference type="SAM" id="Phobius"/>
    </source>
</evidence>
<keyword evidence="3 6" id="KW-0812">Transmembrane</keyword>
<feature type="transmembrane region" description="Helical" evidence="6">
    <location>
        <begin position="151"/>
        <end position="168"/>
    </location>
</feature>
<dbReference type="PANTHER" id="PTHR30482">
    <property type="entry name" value="HIGH-AFFINITY BRANCHED-CHAIN AMINO ACID TRANSPORT SYSTEM PERMEASE"/>
    <property type="match status" value="1"/>
</dbReference>
<feature type="transmembrane region" description="Helical" evidence="6">
    <location>
        <begin position="238"/>
        <end position="264"/>
    </location>
</feature>
<keyword evidence="4 6" id="KW-1133">Transmembrane helix</keyword>
<evidence type="ECO:0000313" key="8">
    <source>
        <dbReference type="Proteomes" id="UP000321638"/>
    </source>
</evidence>
<evidence type="ECO:0000256" key="5">
    <source>
        <dbReference type="ARBA" id="ARBA00023136"/>
    </source>
</evidence>
<sequence>MNKNLLALAAVVLLAVVAPMVIPISIANEIIVIAIFAMATNLVIGVAGLYSFGQAMFFGAGAYLTGYSLTAGGLSLVPSILIAIAGAAALAGIVGAVIIRRSGFYFMMLTFAFNQMAFYVVLVWSGVTGGEDGMAGIKRAPVGGLDLNDRSVFYAFCAVLFVASYVILRQIKKSPLGLVLEAAKENPRRMASLGYSVHGAQLAAFMISGAFAGLAGSLYVLLYRFVPIDSISWIMSGNVVFMVVIGGMSSMVGPIMGAAVFVWLQGLFSLLWAQWALLFGLFIIFVVFTLRGGLIELFKRVARIRRAGEAHHG</sequence>
<dbReference type="PANTHER" id="PTHR30482:SF17">
    <property type="entry name" value="ABC TRANSPORTER ATP-BINDING PROTEIN"/>
    <property type="match status" value="1"/>
</dbReference>
<dbReference type="Pfam" id="PF02653">
    <property type="entry name" value="BPD_transp_2"/>
    <property type="match status" value="1"/>
</dbReference>
<evidence type="ECO:0000256" key="3">
    <source>
        <dbReference type="ARBA" id="ARBA00022692"/>
    </source>
</evidence>
<feature type="transmembrane region" description="Helical" evidence="6">
    <location>
        <begin position="30"/>
        <end position="52"/>
    </location>
</feature>
<dbReference type="InterPro" id="IPR043428">
    <property type="entry name" value="LivM-like"/>
</dbReference>
<proteinExistence type="predicted"/>
<evidence type="ECO:0000256" key="4">
    <source>
        <dbReference type="ARBA" id="ARBA00022989"/>
    </source>
</evidence>
<feature type="transmembrane region" description="Helical" evidence="6">
    <location>
        <begin position="73"/>
        <end position="99"/>
    </location>
</feature>
<dbReference type="AlphaFoldDB" id="A0A5C8PBK6"/>
<feature type="transmembrane region" description="Helical" evidence="6">
    <location>
        <begin position="105"/>
        <end position="130"/>
    </location>
</feature>
<gene>
    <name evidence="7" type="ORF">FHP25_34510</name>
</gene>
<dbReference type="CDD" id="cd06581">
    <property type="entry name" value="TM_PBP1_LivM_like"/>
    <property type="match status" value="1"/>
</dbReference>
<dbReference type="InterPro" id="IPR001851">
    <property type="entry name" value="ABC_transp_permease"/>
</dbReference>